<organism evidence="1 2">
    <name type="scientific">Thalassiosira oceanica</name>
    <name type="common">Marine diatom</name>
    <dbReference type="NCBI Taxonomy" id="159749"/>
    <lineage>
        <taxon>Eukaryota</taxon>
        <taxon>Sar</taxon>
        <taxon>Stramenopiles</taxon>
        <taxon>Ochrophyta</taxon>
        <taxon>Bacillariophyta</taxon>
        <taxon>Coscinodiscophyceae</taxon>
        <taxon>Thalassiosirophycidae</taxon>
        <taxon>Thalassiosirales</taxon>
        <taxon>Thalassiosiraceae</taxon>
        <taxon>Thalassiosira</taxon>
    </lineage>
</organism>
<protein>
    <submittedName>
        <fullName evidence="1">Uncharacterized protein</fullName>
    </submittedName>
</protein>
<evidence type="ECO:0000313" key="2">
    <source>
        <dbReference type="Proteomes" id="UP000266841"/>
    </source>
</evidence>
<dbReference type="OrthoDB" id="42889at2759"/>
<keyword evidence="2" id="KW-1185">Reference proteome</keyword>
<dbReference type="AlphaFoldDB" id="K0R696"/>
<evidence type="ECO:0000313" key="1">
    <source>
        <dbReference type="EMBL" id="EJK44116.1"/>
    </source>
</evidence>
<comment type="caution">
    <text evidence="1">The sequence shown here is derived from an EMBL/GenBank/DDBJ whole genome shotgun (WGS) entry which is preliminary data.</text>
</comment>
<dbReference type="Proteomes" id="UP000266841">
    <property type="component" value="Unassembled WGS sequence"/>
</dbReference>
<feature type="non-terminal residue" evidence="1">
    <location>
        <position position="57"/>
    </location>
</feature>
<sequence>MNGPNAPSGGPAALKSRLVGLKRWAAKGAGITVHSALCVVNGEATDGTRNAPVLMYD</sequence>
<accession>K0R696</accession>
<gene>
    <name evidence="1" type="ORF">THAOC_37374</name>
</gene>
<name>K0R696_THAOC</name>
<reference evidence="1 2" key="1">
    <citation type="journal article" date="2012" name="Genome Biol.">
        <title>Genome and low-iron response of an oceanic diatom adapted to chronic iron limitation.</title>
        <authorList>
            <person name="Lommer M."/>
            <person name="Specht M."/>
            <person name="Roy A.S."/>
            <person name="Kraemer L."/>
            <person name="Andreson R."/>
            <person name="Gutowska M.A."/>
            <person name="Wolf J."/>
            <person name="Bergner S.V."/>
            <person name="Schilhabel M.B."/>
            <person name="Klostermeier U.C."/>
            <person name="Beiko R.G."/>
            <person name="Rosenstiel P."/>
            <person name="Hippler M."/>
            <person name="Laroche J."/>
        </authorList>
    </citation>
    <scope>NUCLEOTIDE SEQUENCE [LARGE SCALE GENOMIC DNA]</scope>
    <source>
        <strain evidence="1 2">CCMP1005</strain>
    </source>
</reference>
<proteinExistence type="predicted"/>
<dbReference type="EMBL" id="AGNL01050155">
    <property type="protein sequence ID" value="EJK44116.1"/>
    <property type="molecule type" value="Genomic_DNA"/>
</dbReference>